<accession>A0A1G6Y224</accession>
<gene>
    <name evidence="1" type="ORF">SAMN05421872_111149</name>
</gene>
<dbReference type="AlphaFoldDB" id="A0A1G6Y224"/>
<evidence type="ECO:0008006" key="3">
    <source>
        <dbReference type="Google" id="ProtNLM"/>
    </source>
</evidence>
<organism evidence="1 2">
    <name type="scientific">Nocardioides lianchengensis</name>
    <dbReference type="NCBI Taxonomy" id="1045774"/>
    <lineage>
        <taxon>Bacteria</taxon>
        <taxon>Bacillati</taxon>
        <taxon>Actinomycetota</taxon>
        <taxon>Actinomycetes</taxon>
        <taxon>Propionibacteriales</taxon>
        <taxon>Nocardioidaceae</taxon>
        <taxon>Nocardioides</taxon>
    </lineage>
</organism>
<dbReference type="STRING" id="1045774.SAMN05421872_111149"/>
<proteinExistence type="predicted"/>
<evidence type="ECO:0000313" key="1">
    <source>
        <dbReference type="EMBL" id="SDD83665.1"/>
    </source>
</evidence>
<reference evidence="1 2" key="1">
    <citation type="submission" date="2016-10" db="EMBL/GenBank/DDBJ databases">
        <authorList>
            <person name="de Groot N.N."/>
        </authorList>
    </citation>
    <scope>NUCLEOTIDE SEQUENCE [LARGE SCALE GENOMIC DNA]</scope>
    <source>
        <strain evidence="1 2">CGMCC 4.6858</strain>
    </source>
</reference>
<dbReference type="InterPro" id="IPR021295">
    <property type="entry name" value="DUF2867"/>
</dbReference>
<name>A0A1G6Y224_9ACTN</name>
<dbReference type="Pfam" id="PF11066">
    <property type="entry name" value="DUF2867"/>
    <property type="match status" value="1"/>
</dbReference>
<keyword evidence="2" id="KW-1185">Reference proteome</keyword>
<evidence type="ECO:0000313" key="2">
    <source>
        <dbReference type="Proteomes" id="UP000199034"/>
    </source>
</evidence>
<dbReference type="Proteomes" id="UP000199034">
    <property type="component" value="Unassembled WGS sequence"/>
</dbReference>
<sequence length="143" mass="15704">MSANDVWRVVANGHDRPQWYVDAAPFVARRALDRALGGAGRPWRPPGTPVLSTGDRAGFWLVEEADHAARRLVLRAEVRAPGEVRLESLVAGLGDGRSLLVQRVSFAPTGLLGRAYLVADLPAREVLLELVHRRLLDDVRRGT</sequence>
<dbReference type="EMBL" id="FMZM01000011">
    <property type="protein sequence ID" value="SDD83665.1"/>
    <property type="molecule type" value="Genomic_DNA"/>
</dbReference>
<dbReference type="SUPFAM" id="SSF55961">
    <property type="entry name" value="Bet v1-like"/>
    <property type="match status" value="1"/>
</dbReference>
<protein>
    <recommendedName>
        <fullName evidence="3">DUF2867 domain-containing protein</fullName>
    </recommendedName>
</protein>